<evidence type="ECO:0000313" key="6">
    <source>
        <dbReference type="EMBL" id="GMI11921.1"/>
    </source>
</evidence>
<dbReference type="PANTHER" id="PTHR44858">
    <property type="entry name" value="TETRATRICOPEPTIDE REPEAT PROTEIN 6"/>
    <property type="match status" value="1"/>
</dbReference>
<keyword evidence="1" id="KW-0677">Repeat</keyword>
<feature type="compositionally biased region" description="Polar residues" evidence="4">
    <location>
        <begin position="920"/>
        <end position="929"/>
    </location>
</feature>
<evidence type="ECO:0000256" key="2">
    <source>
        <dbReference type="ARBA" id="ARBA00022803"/>
    </source>
</evidence>
<organism evidence="6 7">
    <name type="scientific">Triparma retinervis</name>
    <dbReference type="NCBI Taxonomy" id="2557542"/>
    <lineage>
        <taxon>Eukaryota</taxon>
        <taxon>Sar</taxon>
        <taxon>Stramenopiles</taxon>
        <taxon>Ochrophyta</taxon>
        <taxon>Bolidophyceae</taxon>
        <taxon>Parmales</taxon>
        <taxon>Triparmaceae</taxon>
        <taxon>Triparma</taxon>
    </lineage>
</organism>
<reference evidence="6" key="1">
    <citation type="submission" date="2022-07" db="EMBL/GenBank/DDBJ databases">
        <title>Genome analysis of Parmales, a sister group of diatoms, reveals the evolutionary specialization of diatoms from phago-mixotrophs to photoautotrophs.</title>
        <authorList>
            <person name="Ban H."/>
            <person name="Sato S."/>
            <person name="Yoshikawa S."/>
            <person name="Kazumasa Y."/>
            <person name="Nakamura Y."/>
            <person name="Ichinomiya M."/>
            <person name="Saitoh K."/>
            <person name="Sato N."/>
            <person name="Blanc-Mathieu R."/>
            <person name="Endo H."/>
            <person name="Kuwata A."/>
            <person name="Ogata H."/>
        </authorList>
    </citation>
    <scope>NUCLEOTIDE SEQUENCE</scope>
</reference>
<feature type="repeat" description="TPR" evidence="3">
    <location>
        <begin position="1161"/>
        <end position="1194"/>
    </location>
</feature>
<feature type="region of interest" description="Disordered" evidence="4">
    <location>
        <begin position="675"/>
        <end position="710"/>
    </location>
</feature>
<feature type="repeat" description="TPR" evidence="3">
    <location>
        <begin position="1087"/>
        <end position="1120"/>
    </location>
</feature>
<feature type="domain" description="EF-hand" evidence="5">
    <location>
        <begin position="144"/>
        <end position="179"/>
    </location>
</feature>
<gene>
    <name evidence="6" type="ORF">TrRE_jg6611</name>
</gene>
<feature type="region of interest" description="Disordered" evidence="4">
    <location>
        <begin position="454"/>
        <end position="662"/>
    </location>
</feature>
<dbReference type="SUPFAM" id="SSF48452">
    <property type="entry name" value="TPR-like"/>
    <property type="match status" value="1"/>
</dbReference>
<dbReference type="InterPro" id="IPR019734">
    <property type="entry name" value="TPR_rpt"/>
</dbReference>
<feature type="compositionally biased region" description="Basic residues" evidence="4">
    <location>
        <begin position="871"/>
        <end position="889"/>
    </location>
</feature>
<feature type="compositionally biased region" description="Low complexity" evidence="4">
    <location>
        <begin position="483"/>
        <end position="510"/>
    </location>
</feature>
<dbReference type="Gene3D" id="1.25.40.10">
    <property type="entry name" value="Tetratricopeptide repeat domain"/>
    <property type="match status" value="2"/>
</dbReference>
<feature type="compositionally biased region" description="Polar residues" evidence="4">
    <location>
        <begin position="580"/>
        <end position="599"/>
    </location>
</feature>
<dbReference type="InterPro" id="IPR050498">
    <property type="entry name" value="Ycf3"/>
</dbReference>
<feature type="non-terminal residue" evidence="6">
    <location>
        <position position="1"/>
    </location>
</feature>
<keyword evidence="7" id="KW-1185">Reference proteome</keyword>
<feature type="region of interest" description="Disordered" evidence="4">
    <location>
        <begin position="867"/>
        <end position="954"/>
    </location>
</feature>
<keyword evidence="2 3" id="KW-0802">TPR repeat</keyword>
<evidence type="ECO:0000256" key="3">
    <source>
        <dbReference type="PROSITE-ProRule" id="PRU00339"/>
    </source>
</evidence>
<evidence type="ECO:0000313" key="7">
    <source>
        <dbReference type="Proteomes" id="UP001165082"/>
    </source>
</evidence>
<dbReference type="PANTHER" id="PTHR44858:SF1">
    <property type="entry name" value="UDP-N-ACETYLGLUCOSAMINE--PEPTIDE N-ACETYLGLUCOSAMINYLTRANSFERASE SPINDLY-RELATED"/>
    <property type="match status" value="1"/>
</dbReference>
<feature type="compositionally biased region" description="Polar residues" evidence="4">
    <location>
        <begin position="110"/>
        <end position="121"/>
    </location>
</feature>
<dbReference type="InterPro" id="IPR002048">
    <property type="entry name" value="EF_hand_dom"/>
</dbReference>
<dbReference type="SUPFAM" id="SSF47473">
    <property type="entry name" value="EF-hand"/>
    <property type="match status" value="1"/>
</dbReference>
<feature type="compositionally biased region" description="Acidic residues" evidence="4">
    <location>
        <begin position="680"/>
        <end position="699"/>
    </location>
</feature>
<evidence type="ECO:0000259" key="5">
    <source>
        <dbReference type="PROSITE" id="PS50222"/>
    </source>
</evidence>
<dbReference type="InterPro" id="IPR011992">
    <property type="entry name" value="EF-hand-dom_pair"/>
</dbReference>
<comment type="caution">
    <text evidence="6">The sequence shown here is derived from an EMBL/GenBank/DDBJ whole genome shotgun (WGS) entry which is preliminary data.</text>
</comment>
<feature type="region of interest" description="Disordered" evidence="4">
    <location>
        <begin position="80"/>
        <end position="121"/>
    </location>
</feature>
<dbReference type="SMART" id="SM00028">
    <property type="entry name" value="TPR"/>
    <property type="match status" value="3"/>
</dbReference>
<feature type="region of interest" description="Disordered" evidence="4">
    <location>
        <begin position="1262"/>
        <end position="1285"/>
    </location>
</feature>
<feature type="region of interest" description="Disordered" evidence="4">
    <location>
        <begin position="1300"/>
        <end position="1379"/>
    </location>
</feature>
<dbReference type="GO" id="GO:0005509">
    <property type="term" value="F:calcium ion binding"/>
    <property type="evidence" value="ECO:0007669"/>
    <property type="project" value="InterPro"/>
</dbReference>
<feature type="compositionally biased region" description="Polar residues" evidence="4">
    <location>
        <begin position="471"/>
        <end position="482"/>
    </location>
</feature>
<protein>
    <recommendedName>
        <fullName evidence="5">EF-hand domain-containing protein</fullName>
    </recommendedName>
</protein>
<feature type="compositionally biased region" description="Low complexity" evidence="4">
    <location>
        <begin position="563"/>
        <end position="572"/>
    </location>
</feature>
<feature type="compositionally biased region" description="Acidic residues" evidence="4">
    <location>
        <begin position="511"/>
        <end position="535"/>
    </location>
</feature>
<sequence length="1379" mass="152088">GGGGGGDKRPVSALPRVQQEEFSVKNEWENRPVVQQEELDLDLDAVFEDEDNRAGGEWEKWGERGNTPEYDRLGRVKQRSRAVGNNGARQTGQHPPAQPFNGTGGGTWRKVQSQPTSTTTGALGRRVREVKLTLRNMVIERSRASRKSLTTIFNHFDRRNTGFFDALDLSGALADLNLPTDAGICKALVREFAINAPRRDRVTYGEFRVFVEDEGMGDLWDSWCGAIGKARVSLWTAFSGYDAMLSQGGPEGLRDVDSGGVAEMLGPGDLPAVWGGRRDVGWREFKRGLVLLNQACASAGHGEELDDRDLMRLTRRFDDYGDGVCSVAKFTQCVERSRWWQQGKDKVEQLAEVKREAEQAAVEGMSLDVVNAAMQLGIRLESDKPSLWIVYEMLDSELPKGWVRGQWEERDEIGEIIQGNGYTVYVEERTGRRSMEHPSAPYFRRIVKDHHLRTLHSSSHQPPQPSYPQPTYDSGNLQMLTITSSATGSRPGSSRPSSGRPTTARSSETMEGMEEEVEIAESLEGLEGENDDDDAPAPRRIPKAGRPFVLTHNGYGGPLGPKQQHGGNRYNGRQGGGQPTGSERSQTSRPASASISSNKRMGHDRGVGKEQKKGARPASAHARFGSHGEQKRNPRVVNNNASRKGGYGQEDTTIAAKSTTTTRVTTNEEIAKMIARGLGFDDDDDEEEDNDDDKEEEEEKGGGVTNNTKVVRRQVKIDKIKKQKKIFSGTAPAGMGRRGSKTTIGAKMPGGFVASRRGLYMGNSVATQPGANGERLIGVEEASLLLGPLWKPYSEEFNQLQPPVELKVFAEHATKVLNNLVQTGKVSLALDLVDSGHTMFVEDPSGAPKKVKSNDLSINIQGVPVDVPARTIKKKKRKEKRAERRRRMKTSGGESKAVPSSVTTPGANKELFPDPIGDNPSGSRRNSMSRAERRMSIAEEQGDGPAPEEYIPATKPMTNQTFDRTTAMDIVDLRELYYEADEQTQEDLMEDIIDEIDKICHFASYQGVKPGDLLFDKDGSWDGTPEDLVTDMTRLGWDLVHFADNLVDMDEDDENFEKHQDTNIESLYSFGLRCFGIARALAPEEHADILCGLGMTLSDLGNAREAFKILDLSLKVDPTNHISVLYRGVIHYDIGNLEAASDELKTAISQCAKSNDAYHLEEALRKRGNVLEDLGDFKSAANNYAIAMELRPSDPIFVSARALCLMELGLFTKAGVLFVTASKLYHDEGDELSSHHCLQEVNKCKKMMAERKVERENLQALGANEKGRAAKGGAREETKVTTTSREAMKNQLAEAEARVAKQKASGAGGSGKSIRKEEGGKAMAAKKARIDGARASMRQKQYEKLTPEEMKAKLREAEERLQKEKANGTMGRGLKMFNF</sequence>
<dbReference type="OrthoDB" id="207283at2759"/>
<name>A0A9W7FH35_9STRA</name>
<dbReference type="PROSITE" id="PS50222">
    <property type="entry name" value="EF_HAND_2"/>
    <property type="match status" value="1"/>
</dbReference>
<feature type="compositionally biased region" description="Basic and acidic residues" evidence="4">
    <location>
        <begin position="1340"/>
        <end position="1366"/>
    </location>
</feature>
<proteinExistence type="predicted"/>
<feature type="compositionally biased region" description="Basic and acidic residues" evidence="4">
    <location>
        <begin position="1265"/>
        <end position="1279"/>
    </location>
</feature>
<dbReference type="Pfam" id="PF13181">
    <property type="entry name" value="TPR_8"/>
    <property type="match status" value="1"/>
</dbReference>
<dbReference type="InterPro" id="IPR011990">
    <property type="entry name" value="TPR-like_helical_dom_sf"/>
</dbReference>
<dbReference type="EMBL" id="BRXZ01000452">
    <property type="protein sequence ID" value="GMI11921.1"/>
    <property type="molecule type" value="Genomic_DNA"/>
</dbReference>
<dbReference type="PROSITE" id="PS50005">
    <property type="entry name" value="TPR"/>
    <property type="match status" value="2"/>
</dbReference>
<feature type="compositionally biased region" description="Basic and acidic residues" evidence="4">
    <location>
        <begin position="601"/>
        <end position="613"/>
    </location>
</feature>
<evidence type="ECO:0000256" key="4">
    <source>
        <dbReference type="SAM" id="MobiDB-lite"/>
    </source>
</evidence>
<dbReference type="Proteomes" id="UP001165082">
    <property type="component" value="Unassembled WGS sequence"/>
</dbReference>
<evidence type="ECO:0000256" key="1">
    <source>
        <dbReference type="ARBA" id="ARBA00022737"/>
    </source>
</evidence>
<accession>A0A9W7FH35</accession>
<dbReference type="Gene3D" id="1.10.238.10">
    <property type="entry name" value="EF-hand"/>
    <property type="match status" value="1"/>
</dbReference>
<feature type="compositionally biased region" description="Low complexity" evidence="4">
    <location>
        <begin position="652"/>
        <end position="662"/>
    </location>
</feature>